<dbReference type="Proteomes" id="UP000319486">
    <property type="component" value="Unassembled WGS sequence"/>
</dbReference>
<protein>
    <submittedName>
        <fullName evidence="1">Asparagine synthase</fullName>
    </submittedName>
</protein>
<dbReference type="Gene3D" id="3.40.50.620">
    <property type="entry name" value="HUPs"/>
    <property type="match status" value="1"/>
</dbReference>
<accession>A0A502C2N0</accession>
<proteinExistence type="predicted"/>
<comment type="caution">
    <text evidence="1">The sequence shown here is derived from an EMBL/GenBank/DDBJ whole genome shotgun (WGS) entry which is preliminary data.</text>
</comment>
<gene>
    <name evidence="1" type="ORF">EAH88_15305</name>
</gene>
<evidence type="ECO:0000313" key="1">
    <source>
        <dbReference type="EMBL" id="TPG05996.1"/>
    </source>
</evidence>
<dbReference type="SUPFAM" id="SSF52402">
    <property type="entry name" value="Adenine nucleotide alpha hydrolases-like"/>
    <property type="match status" value="1"/>
</dbReference>
<keyword evidence="2" id="KW-1185">Reference proteome</keyword>
<organism evidence="1 2">
    <name type="scientific">Rhodanobacter glycinis</name>
    <dbReference type="NCBI Taxonomy" id="582702"/>
    <lineage>
        <taxon>Bacteria</taxon>
        <taxon>Pseudomonadati</taxon>
        <taxon>Pseudomonadota</taxon>
        <taxon>Gammaproteobacteria</taxon>
        <taxon>Lysobacterales</taxon>
        <taxon>Rhodanobacteraceae</taxon>
        <taxon>Rhodanobacter</taxon>
    </lineage>
</organism>
<dbReference type="InterPro" id="IPR014729">
    <property type="entry name" value="Rossmann-like_a/b/a_fold"/>
</dbReference>
<sequence>MLNAISVLLHGGNQDGYRRAARSMGRQGFESASRFEWMGGVLDAWGNPSQRSVENFAVRTSSGVACCVGPLWYRGRFGNPALDLLLVELGGVGRIDEMELRGNFALFLRTHDHCLLMNDVLGLVRLYASPDVFFYSTSWLATCAYAGGVALDEVAAAEYVLLGASHSDRTVARGVTTLPVARAFDLIQRKPQARLPMGIWDEARIPLSLEAAVDEICSHLQTVCREITMAFPGRTRAALSGGFDSRLIVAGLLACGSRPELFVYGQSTSDDVAIARTVAESAGLPIKVIDKSQLNRPVSRPDIERLVNNALFFDGLPNDGIYDAGADEQTRLEQNAGGCIALNGGGGEIFRNFFHLPDRPMHAADIVRTFYRGFDPKIFRRPDGLASWYHHLVASIVASLGLESLAAGRTLRRAEVELVYPLFRCHHWMSVNNSVAIRHGYYATPLVDLNMVRLAWQLPIAQKNAGKLESHLVARLDPAIARQLSAYGFRFSDGPDWRAHFSEWAHCARPVFARPFINSARRRLRGLGVAPDMSAHCRSLLPGEWQLDPVLDLARLPDNFAFARALAVEVAWRKLVA</sequence>
<dbReference type="EMBL" id="RCZO01000009">
    <property type="protein sequence ID" value="TPG05996.1"/>
    <property type="molecule type" value="Genomic_DNA"/>
</dbReference>
<name>A0A502C2N0_9GAMM</name>
<reference evidence="1 2" key="1">
    <citation type="journal article" date="2019" name="Environ. Microbiol.">
        <title>Species interactions and distinct microbial communities in high Arctic permafrost affected cryosols are associated with the CH4 and CO2 gas fluxes.</title>
        <authorList>
            <person name="Altshuler I."/>
            <person name="Hamel J."/>
            <person name="Turney S."/>
            <person name="Magnuson E."/>
            <person name="Levesque R."/>
            <person name="Greer C."/>
            <person name="Whyte L.G."/>
        </authorList>
    </citation>
    <scope>NUCLEOTIDE SEQUENCE [LARGE SCALE GENOMIC DNA]</scope>
    <source>
        <strain evidence="1 2">S13Y</strain>
    </source>
</reference>
<dbReference type="AlphaFoldDB" id="A0A502C2N0"/>
<evidence type="ECO:0000313" key="2">
    <source>
        <dbReference type="Proteomes" id="UP000319486"/>
    </source>
</evidence>
<dbReference type="RefSeq" id="WP_140654283.1">
    <property type="nucleotide sequence ID" value="NZ_RCZO01000009.1"/>
</dbReference>